<sequence length="94" mass="11265">MLNFYTIFIIYLAAVNIAAYFLMYRDKQQAKKKAQRTAENVFFLLSFMGGFIGLHLTMQHFRHKTLHRSFKLVVIISALFWLIFLPFSLYWVTY</sequence>
<keyword evidence="1" id="KW-0812">Transmembrane</keyword>
<protein>
    <submittedName>
        <fullName evidence="2">Uncharacterized membrane protein YsdA (DUF1294 family)</fullName>
    </submittedName>
</protein>
<reference evidence="2 3" key="1">
    <citation type="submission" date="2019-03" db="EMBL/GenBank/DDBJ databases">
        <title>Genomic Encyclopedia of Type Strains, Phase IV (KMG-IV): sequencing the most valuable type-strain genomes for metagenomic binning, comparative biology and taxonomic classification.</title>
        <authorList>
            <person name="Goeker M."/>
        </authorList>
    </citation>
    <scope>NUCLEOTIDE SEQUENCE [LARGE SCALE GENOMIC DNA]</scope>
    <source>
        <strain evidence="2 3">DSM 28404</strain>
    </source>
</reference>
<feature type="transmembrane region" description="Helical" evidence="1">
    <location>
        <begin position="6"/>
        <end position="25"/>
    </location>
</feature>
<dbReference type="OrthoDB" id="72963at2"/>
<keyword evidence="1" id="KW-0472">Membrane</keyword>
<feature type="transmembrane region" description="Helical" evidence="1">
    <location>
        <begin position="70"/>
        <end position="92"/>
    </location>
</feature>
<keyword evidence="3" id="KW-1185">Reference proteome</keyword>
<name>A0A4R2SZS2_9PAST</name>
<dbReference type="InterPro" id="IPR010718">
    <property type="entry name" value="DUF1294"/>
</dbReference>
<dbReference type="AlphaFoldDB" id="A0A4R2SZS2"/>
<dbReference type="Pfam" id="PF06961">
    <property type="entry name" value="DUF1294"/>
    <property type="match status" value="1"/>
</dbReference>
<feature type="transmembrane region" description="Helical" evidence="1">
    <location>
        <begin position="37"/>
        <end position="58"/>
    </location>
</feature>
<organism evidence="2 3">
    <name type="scientific">Cricetibacter osteomyelitidis</name>
    <dbReference type="NCBI Taxonomy" id="1521931"/>
    <lineage>
        <taxon>Bacteria</taxon>
        <taxon>Pseudomonadati</taxon>
        <taxon>Pseudomonadota</taxon>
        <taxon>Gammaproteobacteria</taxon>
        <taxon>Pasteurellales</taxon>
        <taxon>Pasteurellaceae</taxon>
        <taxon>Cricetibacter</taxon>
    </lineage>
</organism>
<evidence type="ECO:0000313" key="2">
    <source>
        <dbReference type="EMBL" id="TCP95065.1"/>
    </source>
</evidence>
<dbReference type="EMBL" id="SLYB01000011">
    <property type="protein sequence ID" value="TCP95065.1"/>
    <property type="molecule type" value="Genomic_DNA"/>
</dbReference>
<gene>
    <name evidence="2" type="ORF">EDC44_11115</name>
</gene>
<evidence type="ECO:0000256" key="1">
    <source>
        <dbReference type="SAM" id="Phobius"/>
    </source>
</evidence>
<comment type="caution">
    <text evidence="2">The sequence shown here is derived from an EMBL/GenBank/DDBJ whole genome shotgun (WGS) entry which is preliminary data.</text>
</comment>
<dbReference type="RefSeq" id="WP_131976611.1">
    <property type="nucleotide sequence ID" value="NZ_SLYB01000011.1"/>
</dbReference>
<dbReference type="Proteomes" id="UP000295763">
    <property type="component" value="Unassembled WGS sequence"/>
</dbReference>
<proteinExistence type="predicted"/>
<evidence type="ECO:0000313" key="3">
    <source>
        <dbReference type="Proteomes" id="UP000295763"/>
    </source>
</evidence>
<accession>A0A4R2SZS2</accession>
<keyword evidence="1" id="KW-1133">Transmembrane helix</keyword>